<sequence>MDRQIVYSGQVPQTTDLLNTNRQTMIALAKLCADLFGTSTVVSGLNCVPTSPASMSVNITPGQIYQLANIDGTPYSALPADTAHSLLKQGILLDAQSFALTAPSTTGYSQNYLIQAAYLDNDINNVVLPYYNSANPSQAFNGPGGSGAAQPTTRAGQVSLQLVPGTAAPTNTQVTPAVTAGYVGLAVVTVANGQNTVTNAGIVPYPNVPTAPTGGFLAGIGERFSSIQNVATSTGLTTAALGALMNVTASGQTITLPPAANCPNGTSVCVAYMQASGSTTVTRNGTDTLAFGQGSGANSLTLNPGEAVQFVSNGVNGWVSAGQTLTTGVTPPQFDNSTKLATTAFVQKNGIAPQSVLGITGATTLTAAQTAGAIIVASGSGSYTITMPVASTMPSNGLVWFVNASLQPLSIARQGSDAFNIINGAGGYQSLTLQVGDWLVLCMNGPNNYLAVGGSHQLPYSALFSSSLQGNGYQKLPNGLILQWGLATFPATGTAQLMNYTLPITFPNALLSVAVTSTENGNNNDAPVQWRQSGSNRSNVQIYCYSTFANATGASVLAIGY</sequence>
<evidence type="ECO:0000259" key="1">
    <source>
        <dbReference type="Pfam" id="PF21882"/>
    </source>
</evidence>
<evidence type="ECO:0000313" key="3">
    <source>
        <dbReference type="Proteomes" id="UP001189757"/>
    </source>
</evidence>
<dbReference type="Gene3D" id="2.60.40.3940">
    <property type="match status" value="1"/>
</dbReference>
<reference evidence="2 3" key="1">
    <citation type="submission" date="2023-07" db="EMBL/GenBank/DDBJ databases">
        <authorList>
            <person name="Peeters C."/>
        </authorList>
    </citation>
    <scope>NUCLEOTIDE SEQUENCE [LARGE SCALE GENOMIC DNA]</scope>
    <source>
        <strain evidence="2 3">LMG 18101</strain>
    </source>
</reference>
<name>A0ABM9JZA5_9RALS</name>
<organism evidence="2 3">
    <name type="scientific">Ralstonia flaminis</name>
    <dbReference type="NCBI Taxonomy" id="3058597"/>
    <lineage>
        <taxon>Bacteria</taxon>
        <taxon>Pseudomonadati</taxon>
        <taxon>Pseudomonadota</taxon>
        <taxon>Betaproteobacteria</taxon>
        <taxon>Burkholderiales</taxon>
        <taxon>Burkholderiaceae</taxon>
        <taxon>Ralstonia</taxon>
    </lineage>
</organism>
<dbReference type="RefSeq" id="WP_316680050.1">
    <property type="nucleotide sequence ID" value="NZ_CATZLL010000002.1"/>
</dbReference>
<keyword evidence="3" id="KW-1185">Reference proteome</keyword>
<dbReference type="Proteomes" id="UP001189757">
    <property type="component" value="Unassembled WGS sequence"/>
</dbReference>
<gene>
    <name evidence="2" type="ORF">LMG18101_00529</name>
</gene>
<protein>
    <recommendedName>
        <fullName evidence="1">Putative tail fiber protein gp53-like C-terminal domain-containing protein</fullName>
    </recommendedName>
</protein>
<dbReference type="EMBL" id="CATZLL010000002">
    <property type="protein sequence ID" value="CAJ0809239.1"/>
    <property type="molecule type" value="Genomic_DNA"/>
</dbReference>
<dbReference type="Pfam" id="PF21882">
    <property type="entry name" value="Gp53-like_C"/>
    <property type="match status" value="1"/>
</dbReference>
<dbReference type="InterPro" id="IPR054075">
    <property type="entry name" value="Gp53-like_C"/>
</dbReference>
<feature type="domain" description="Putative tail fiber protein gp53-like C-terminal" evidence="1">
    <location>
        <begin position="475"/>
        <end position="561"/>
    </location>
</feature>
<proteinExistence type="predicted"/>
<comment type="caution">
    <text evidence="2">The sequence shown here is derived from an EMBL/GenBank/DDBJ whole genome shotgun (WGS) entry which is preliminary data.</text>
</comment>
<evidence type="ECO:0000313" key="2">
    <source>
        <dbReference type="EMBL" id="CAJ0809239.1"/>
    </source>
</evidence>
<accession>A0ABM9JZA5</accession>